<accession>B0WIB4</accession>
<dbReference type="VEuPathDB" id="VectorBase:CQUJHB001591"/>
<feature type="domain" description="Serpin" evidence="6">
    <location>
        <begin position="34"/>
        <end position="383"/>
    </location>
</feature>
<dbReference type="SUPFAM" id="SSF56574">
    <property type="entry name" value="Serpins"/>
    <property type="match status" value="1"/>
</dbReference>
<evidence type="ECO:0000256" key="4">
    <source>
        <dbReference type="RuleBase" id="RU000411"/>
    </source>
</evidence>
<comment type="similarity">
    <text evidence="1 4">Belongs to the serpin family.</text>
</comment>
<dbReference type="OrthoDB" id="671595at2759"/>
<dbReference type="OMA" id="FIAHEPF"/>
<evidence type="ECO:0000313" key="8">
    <source>
        <dbReference type="EnsemblMetazoa" id="CPIJ007025-PA"/>
    </source>
</evidence>
<organism>
    <name type="scientific">Culex quinquefasciatus</name>
    <name type="common">Southern house mosquito</name>
    <name type="synonym">Culex pungens</name>
    <dbReference type="NCBI Taxonomy" id="7176"/>
    <lineage>
        <taxon>Eukaryota</taxon>
        <taxon>Metazoa</taxon>
        <taxon>Ecdysozoa</taxon>
        <taxon>Arthropoda</taxon>
        <taxon>Hexapoda</taxon>
        <taxon>Insecta</taxon>
        <taxon>Pterygota</taxon>
        <taxon>Neoptera</taxon>
        <taxon>Endopterygota</taxon>
        <taxon>Diptera</taxon>
        <taxon>Nematocera</taxon>
        <taxon>Culicoidea</taxon>
        <taxon>Culicidae</taxon>
        <taxon>Culicinae</taxon>
        <taxon>Culicini</taxon>
        <taxon>Culex</taxon>
        <taxon>Culex</taxon>
    </lineage>
</organism>
<dbReference type="EMBL" id="DS231945">
    <property type="protein sequence ID" value="EDS28340.1"/>
    <property type="molecule type" value="Genomic_DNA"/>
</dbReference>
<feature type="signal peptide" evidence="5">
    <location>
        <begin position="1"/>
        <end position="18"/>
    </location>
</feature>
<dbReference type="GO" id="GO:0004867">
    <property type="term" value="F:serine-type endopeptidase inhibitor activity"/>
    <property type="evidence" value="ECO:0007669"/>
    <property type="project" value="UniProtKB-KW"/>
</dbReference>
<dbReference type="VEuPathDB" id="VectorBase:CPIJ007025"/>
<dbReference type="Gene3D" id="2.30.39.10">
    <property type="entry name" value="Alpha-1-antitrypsin, domain 1"/>
    <property type="match status" value="1"/>
</dbReference>
<dbReference type="Gene3D" id="3.30.497.10">
    <property type="entry name" value="Antithrombin, subunit I, domain 2"/>
    <property type="match status" value="1"/>
</dbReference>
<feature type="chain" id="PRO_5011408232" evidence="5">
    <location>
        <begin position="19"/>
        <end position="406"/>
    </location>
</feature>
<evidence type="ECO:0000256" key="3">
    <source>
        <dbReference type="ARBA" id="ARBA00022900"/>
    </source>
</evidence>
<dbReference type="InterPro" id="IPR023796">
    <property type="entry name" value="Serpin_dom"/>
</dbReference>
<evidence type="ECO:0000256" key="1">
    <source>
        <dbReference type="ARBA" id="ARBA00009500"/>
    </source>
</evidence>
<dbReference type="HOGENOM" id="CLU_664332_0_0_1"/>
<keyword evidence="9" id="KW-1185">Reference proteome</keyword>
<dbReference type="eggNOG" id="KOG2392">
    <property type="taxonomic scope" value="Eukaryota"/>
</dbReference>
<protein>
    <submittedName>
        <fullName evidence="7">FXa-directed anticoagulant</fullName>
    </submittedName>
</protein>
<dbReference type="PANTHER" id="PTHR11461:SF211">
    <property type="entry name" value="GH10112P-RELATED"/>
    <property type="match status" value="1"/>
</dbReference>
<name>B0WIB4_CULQU</name>
<proteinExistence type="inferred from homology"/>
<reference evidence="8" key="2">
    <citation type="submission" date="2021-02" db="UniProtKB">
        <authorList>
            <consortium name="EnsemblMetazoa"/>
        </authorList>
    </citation>
    <scope>IDENTIFICATION</scope>
    <source>
        <strain evidence="8">JHB</strain>
    </source>
</reference>
<keyword evidence="5" id="KW-0732">Signal</keyword>
<evidence type="ECO:0000259" key="6">
    <source>
        <dbReference type="SMART" id="SM00093"/>
    </source>
</evidence>
<dbReference type="Proteomes" id="UP000002320">
    <property type="component" value="Unassembled WGS sequence"/>
</dbReference>
<dbReference type="SMART" id="SM00093">
    <property type="entry name" value="SERPIN"/>
    <property type="match status" value="1"/>
</dbReference>
<dbReference type="PANTHER" id="PTHR11461">
    <property type="entry name" value="SERINE PROTEASE INHIBITOR, SERPIN"/>
    <property type="match status" value="1"/>
</dbReference>
<dbReference type="InterPro" id="IPR036186">
    <property type="entry name" value="Serpin_sf"/>
</dbReference>
<dbReference type="GO" id="GO:0005615">
    <property type="term" value="C:extracellular space"/>
    <property type="evidence" value="ECO:0007669"/>
    <property type="project" value="InterPro"/>
</dbReference>
<evidence type="ECO:0000313" key="7">
    <source>
        <dbReference type="EMBL" id="EDS28340.1"/>
    </source>
</evidence>
<dbReference type="Pfam" id="PF00079">
    <property type="entry name" value="Serpin"/>
    <property type="match status" value="1"/>
</dbReference>
<dbReference type="InterPro" id="IPR042178">
    <property type="entry name" value="Serpin_sf_1"/>
</dbReference>
<dbReference type="KEGG" id="cqu:CpipJ_CPIJ007025"/>
<dbReference type="AlphaFoldDB" id="B0WIB4"/>
<dbReference type="InterPro" id="IPR000215">
    <property type="entry name" value="Serpin_fam"/>
</dbReference>
<keyword evidence="2" id="KW-0646">Protease inhibitor</keyword>
<evidence type="ECO:0000256" key="5">
    <source>
        <dbReference type="SAM" id="SignalP"/>
    </source>
</evidence>
<evidence type="ECO:0000256" key="2">
    <source>
        <dbReference type="ARBA" id="ARBA00022690"/>
    </source>
</evidence>
<sequence>MLRCLLILVASFTPGIVSDSPKQLPKDYQSEFAWKFYKQISQSFETNIISSPYHIREAFACLSNVSLPSNTLSKEFQKAILLPRTNLIHTRYDLQRERFQCRDELRVATLAAGLGTKHVLDGMFRSTMDHCRMFQTRVATDHAIKMTQKLNGVFWNASNNEMRKFLSPNDIDVDWDFLIMNSVVLSAQWKYQFKPSDTTVCPFYASKSKQIYTEFMQVEGYFRYGYFSQWNLAAVEVPFKDGSPYSCLLMHSIDGSLSNMMKNYDHNRFREIYQKLNEGKTTIIMPKSIIRVSLKSSNILKSLGLKTPFTEKIWKVFNSPNGVSLGEFMQKVTIQFESGVGQIVKNIPGRDLGNQFIAHEPFVFTVFDRQELTPIIVGHLIEPTKTEKPKSNHLMCQNPPSWTFKG</sequence>
<dbReference type="InterPro" id="IPR042185">
    <property type="entry name" value="Serpin_sf_2"/>
</dbReference>
<dbReference type="EnsemblMetazoa" id="CPIJ007025-RA">
    <property type="protein sequence ID" value="CPIJ007025-PA"/>
    <property type="gene ID" value="CPIJ007025"/>
</dbReference>
<keyword evidence="3" id="KW-0722">Serine protease inhibitor</keyword>
<evidence type="ECO:0000313" key="9">
    <source>
        <dbReference type="Proteomes" id="UP000002320"/>
    </source>
</evidence>
<reference evidence="7" key="1">
    <citation type="submission" date="2007-03" db="EMBL/GenBank/DDBJ databases">
        <title>Annotation of Culex pipiens quinquefasciatus.</title>
        <authorList>
            <consortium name="The Broad Institute Genome Sequencing Platform"/>
            <person name="Atkinson P.W."/>
            <person name="Hemingway J."/>
            <person name="Christensen B.M."/>
            <person name="Higgs S."/>
            <person name="Kodira C."/>
            <person name="Hannick L."/>
            <person name="Megy K."/>
            <person name="O'Leary S."/>
            <person name="Pearson M."/>
            <person name="Haas B.J."/>
            <person name="Mauceli E."/>
            <person name="Wortman J.R."/>
            <person name="Lee N.H."/>
            <person name="Guigo R."/>
            <person name="Stanke M."/>
            <person name="Alvarado L."/>
            <person name="Amedeo P."/>
            <person name="Antoine C.H."/>
            <person name="Arensburger P."/>
            <person name="Bidwell S.L."/>
            <person name="Crawford M."/>
            <person name="Camaro F."/>
            <person name="Devon K."/>
            <person name="Engels R."/>
            <person name="Hammond M."/>
            <person name="Howarth C."/>
            <person name="Koehrsen M."/>
            <person name="Lawson D."/>
            <person name="Montgomery P."/>
            <person name="Nene V."/>
            <person name="Nusbaum C."/>
            <person name="Puiu D."/>
            <person name="Romero-Severson J."/>
            <person name="Severson D.W."/>
            <person name="Shumway M."/>
            <person name="Sisk P."/>
            <person name="Stolte C."/>
            <person name="Zeng Q."/>
            <person name="Eisenstadt E."/>
            <person name="Fraser-Liggett C."/>
            <person name="Strausberg R."/>
            <person name="Galagan J."/>
            <person name="Birren B."/>
            <person name="Collins F.H."/>
        </authorList>
    </citation>
    <scope>NUCLEOTIDE SEQUENCE [LARGE SCALE GENOMIC DNA]</scope>
    <source>
        <strain evidence="7">JHB</strain>
    </source>
</reference>
<dbReference type="InParanoid" id="B0WIB4"/>
<gene>
    <name evidence="8" type="primary">6038698</name>
    <name evidence="7" type="ORF">CpipJ_CPIJ007025</name>
</gene>